<organism evidence="2 3">
    <name type="scientific">Tannerella forsythia</name>
    <name type="common">Bacteroides forsythus</name>
    <dbReference type="NCBI Taxonomy" id="28112"/>
    <lineage>
        <taxon>Bacteria</taxon>
        <taxon>Pseudomonadati</taxon>
        <taxon>Bacteroidota</taxon>
        <taxon>Bacteroidia</taxon>
        <taxon>Bacteroidales</taxon>
        <taxon>Tannerellaceae</taxon>
        <taxon>Tannerella</taxon>
    </lineage>
</organism>
<feature type="compositionally biased region" description="Low complexity" evidence="1">
    <location>
        <begin position="15"/>
        <end position="28"/>
    </location>
</feature>
<name>A0A3P1XFT7_TANFO</name>
<sequence>MPAADTPRNANSSITPAKQTPTPAATNTSGTVQTPQKPISRRPTSTSLTDLLQTNNKTQVTYHIEEASQETNPFTEEELIRCWNAYAATIEKKVHLKNTMINCQPVLKEDFLFEVVVHNPGQQEELLHHNASILQTLRTQLKNGKIRLTIRIDEANEKRLAYTSKEKFELLNEINPLLSKLKDEFNLMFD</sequence>
<evidence type="ECO:0000256" key="1">
    <source>
        <dbReference type="SAM" id="MobiDB-lite"/>
    </source>
</evidence>
<dbReference type="Proteomes" id="UP000278609">
    <property type="component" value="Unassembled WGS sequence"/>
</dbReference>
<reference evidence="2 3" key="1">
    <citation type="submission" date="2018-11" db="EMBL/GenBank/DDBJ databases">
        <title>Genomes From Bacteria Associated with the Canine Oral Cavity: a Test Case for Automated Genome-Based Taxonomic Assignment.</title>
        <authorList>
            <person name="Coil D.A."/>
            <person name="Jospin G."/>
            <person name="Darling A.E."/>
            <person name="Wallis C."/>
            <person name="Davis I.J."/>
            <person name="Harris S."/>
            <person name="Eisen J.A."/>
            <person name="Holcombe L.J."/>
            <person name="O'Flynn C."/>
        </authorList>
    </citation>
    <scope>NUCLEOTIDE SEQUENCE [LARGE SCALE GENOMIC DNA]</scope>
    <source>
        <strain evidence="2 3">OH2617_COT-023</strain>
    </source>
</reference>
<comment type="caution">
    <text evidence="2">The sequence shown here is derived from an EMBL/GenBank/DDBJ whole genome shotgun (WGS) entry which is preliminary data.</text>
</comment>
<feature type="compositionally biased region" description="Polar residues" evidence="1">
    <location>
        <begin position="29"/>
        <end position="49"/>
    </location>
</feature>
<evidence type="ECO:0000313" key="2">
    <source>
        <dbReference type="EMBL" id="RRD56978.1"/>
    </source>
</evidence>
<accession>A0A3P1XFT7</accession>
<dbReference type="EMBL" id="RQYS01000091">
    <property type="protein sequence ID" value="RRD56978.1"/>
    <property type="molecule type" value="Genomic_DNA"/>
</dbReference>
<dbReference type="OrthoDB" id="1441655at2"/>
<dbReference type="AlphaFoldDB" id="A0A3P1XFT7"/>
<proteinExistence type="predicted"/>
<protein>
    <recommendedName>
        <fullName evidence="4">DNA polymerase III subunit gamma/tau</fullName>
    </recommendedName>
</protein>
<evidence type="ECO:0008006" key="4">
    <source>
        <dbReference type="Google" id="ProtNLM"/>
    </source>
</evidence>
<evidence type="ECO:0000313" key="3">
    <source>
        <dbReference type="Proteomes" id="UP000278609"/>
    </source>
</evidence>
<gene>
    <name evidence="2" type="ORF">EII40_13340</name>
</gene>
<feature type="region of interest" description="Disordered" evidence="1">
    <location>
        <begin position="1"/>
        <end position="49"/>
    </location>
</feature>